<organism evidence="3 4">
    <name type="scientific">Candidatus Scatosoma pullistercoris</name>
    <dbReference type="NCBI Taxonomy" id="2840934"/>
    <lineage>
        <taxon>Bacteria</taxon>
        <taxon>Bacillati</taxon>
        <taxon>Bacillota</taxon>
        <taxon>Clostridia</taxon>
        <taxon>Candidatus Scatosoma</taxon>
    </lineage>
</organism>
<sequence>MLDYTKMAIRQTVSDLKRTDYIRNVATQIIYIIYLIYTFIAKTGYLALNIILFVLAVSYFVFFLTVTSLGKSPEGKALKKRGTAVYVWCKRLVKLFTLGLTIYGICTAVEHVSPVSVVLAALMIVGWCLQIIFEVLIKILTNRVNFIIEALEADLDSMLKPVRSVGNFFKKMTGKEVTPQKEMTKNQLRLKEKVEAYRAEQKRKKAEEKIRREVARTAAKQSEKERRKQEKQSERTRAELLKASEKRRRADERDTGYSAPSPEPETPAAPVSSAAPGKNGLFSLVKRWLKGETALSPDKEVFETPRETPALPAATERPDQPGSAPSAPSYASDEWDKLALSAFAEGTRGSDADEEEETDEEPEFTDDFDVGSDGFPEDDPEFSATSDDGADEENDVTESREVLKGSEPPAKKGFLHSLFRKKR</sequence>
<keyword evidence="2" id="KW-0472">Membrane</keyword>
<feature type="region of interest" description="Disordered" evidence="1">
    <location>
        <begin position="293"/>
        <end position="423"/>
    </location>
</feature>
<keyword evidence="2" id="KW-0812">Transmembrane</keyword>
<feature type="transmembrane region" description="Helical" evidence="2">
    <location>
        <begin position="21"/>
        <end position="40"/>
    </location>
</feature>
<feature type="compositionally biased region" description="Basic and acidic residues" evidence="1">
    <location>
        <begin position="297"/>
        <end position="306"/>
    </location>
</feature>
<reference evidence="3" key="1">
    <citation type="submission" date="2020-10" db="EMBL/GenBank/DDBJ databases">
        <authorList>
            <person name="Gilroy R."/>
        </authorList>
    </citation>
    <scope>NUCLEOTIDE SEQUENCE</scope>
    <source>
        <strain evidence="3">11687</strain>
    </source>
</reference>
<evidence type="ECO:0000256" key="2">
    <source>
        <dbReference type="SAM" id="Phobius"/>
    </source>
</evidence>
<feature type="transmembrane region" description="Helical" evidence="2">
    <location>
        <begin position="46"/>
        <end position="70"/>
    </location>
</feature>
<gene>
    <name evidence="3" type="ORF">IAC57_04810</name>
</gene>
<feature type="transmembrane region" description="Helical" evidence="2">
    <location>
        <begin position="91"/>
        <end position="111"/>
    </location>
</feature>
<feature type="compositionally biased region" description="Acidic residues" evidence="1">
    <location>
        <begin position="352"/>
        <end position="381"/>
    </location>
</feature>
<feature type="compositionally biased region" description="Low complexity" evidence="1">
    <location>
        <begin position="321"/>
        <end position="332"/>
    </location>
</feature>
<protein>
    <submittedName>
        <fullName evidence="3">Uncharacterized protein</fullName>
    </submittedName>
</protein>
<dbReference type="AlphaFoldDB" id="A0A9D1SGL0"/>
<feature type="transmembrane region" description="Helical" evidence="2">
    <location>
        <begin position="117"/>
        <end position="137"/>
    </location>
</feature>
<evidence type="ECO:0000313" key="3">
    <source>
        <dbReference type="EMBL" id="HIU59406.1"/>
    </source>
</evidence>
<feature type="region of interest" description="Disordered" evidence="1">
    <location>
        <begin position="201"/>
        <end position="278"/>
    </location>
</feature>
<keyword evidence="2" id="KW-1133">Transmembrane helix</keyword>
<dbReference type="EMBL" id="DVMZ01000129">
    <property type="protein sequence ID" value="HIU59406.1"/>
    <property type="molecule type" value="Genomic_DNA"/>
</dbReference>
<comment type="caution">
    <text evidence="3">The sequence shown here is derived from an EMBL/GenBank/DDBJ whole genome shotgun (WGS) entry which is preliminary data.</text>
</comment>
<dbReference type="Proteomes" id="UP000824081">
    <property type="component" value="Unassembled WGS sequence"/>
</dbReference>
<evidence type="ECO:0000256" key="1">
    <source>
        <dbReference type="SAM" id="MobiDB-lite"/>
    </source>
</evidence>
<evidence type="ECO:0000313" key="4">
    <source>
        <dbReference type="Proteomes" id="UP000824081"/>
    </source>
</evidence>
<name>A0A9D1SGL0_9FIRM</name>
<feature type="compositionally biased region" description="Basic and acidic residues" evidence="1">
    <location>
        <begin position="201"/>
        <end position="255"/>
    </location>
</feature>
<reference evidence="3" key="2">
    <citation type="journal article" date="2021" name="PeerJ">
        <title>Extensive microbial diversity within the chicken gut microbiome revealed by metagenomics and culture.</title>
        <authorList>
            <person name="Gilroy R."/>
            <person name="Ravi A."/>
            <person name="Getino M."/>
            <person name="Pursley I."/>
            <person name="Horton D.L."/>
            <person name="Alikhan N.F."/>
            <person name="Baker D."/>
            <person name="Gharbi K."/>
            <person name="Hall N."/>
            <person name="Watson M."/>
            <person name="Adriaenssens E.M."/>
            <person name="Foster-Nyarko E."/>
            <person name="Jarju S."/>
            <person name="Secka A."/>
            <person name="Antonio M."/>
            <person name="Oren A."/>
            <person name="Chaudhuri R.R."/>
            <person name="La Ragione R."/>
            <person name="Hildebrand F."/>
            <person name="Pallen M.J."/>
        </authorList>
    </citation>
    <scope>NUCLEOTIDE SEQUENCE</scope>
    <source>
        <strain evidence="3">11687</strain>
    </source>
</reference>
<proteinExistence type="predicted"/>
<accession>A0A9D1SGL0</accession>